<accession>E3LJA6</accession>
<dbReference type="HOGENOM" id="CLU_047463_1_0_1"/>
<reference evidence="2" key="1">
    <citation type="submission" date="2007-07" db="EMBL/GenBank/DDBJ databases">
        <title>PCAP assembly of the Caenorhabditis remanei genome.</title>
        <authorList>
            <consortium name="The Caenorhabditis remanei Sequencing Consortium"/>
            <person name="Wilson R.K."/>
        </authorList>
    </citation>
    <scope>NUCLEOTIDE SEQUENCE [LARGE SCALE GENOMIC DNA]</scope>
    <source>
        <strain evidence="2">PB4641</strain>
    </source>
</reference>
<feature type="transmembrane region" description="Helical" evidence="1">
    <location>
        <begin position="206"/>
        <end position="234"/>
    </location>
</feature>
<dbReference type="OMA" id="VTFPWGA"/>
<evidence type="ECO:0000313" key="3">
    <source>
        <dbReference type="Proteomes" id="UP000008281"/>
    </source>
</evidence>
<protein>
    <submittedName>
        <fullName evidence="2">Uncharacterized protein</fullName>
    </submittedName>
</protein>
<feature type="transmembrane region" description="Helical" evidence="1">
    <location>
        <begin position="50"/>
        <end position="68"/>
    </location>
</feature>
<feature type="transmembrane region" description="Helical" evidence="1">
    <location>
        <begin position="93"/>
        <end position="112"/>
    </location>
</feature>
<sequence>MLNATCWFEDPIHIVFAHYFCSLFSIPIYGTAFLVLLLKCPPHFHQYRNYLVIHIASGVLLEIQMGFWRVNVTFPWGALCSNGYMAEYSPNLFQLWIMLFHFTAFSTINLFIHRMKVAVFHTKKTILHKLVYFMKYAFYLNVPILFALNVLIYPDLIDQKDYKIKMEKVCLCVCLSNSIFSSLQSRGKFPNFMWCVNCFFMQFDSWIFIVFYIFAYSAVIFAFLAGGLAAYVTIRSLRSINLQLSARTVSIHKNFLFSLVVAAFIHISFIFIPLSIFFAANFFVLQLSSISHYLTLVVQEHGTASTLTMLVTNTLLRKEVLNTFSHPFSGLKTRNDIPSILISYAP</sequence>
<dbReference type="InterPro" id="IPR019422">
    <property type="entry name" value="7TM_GPCR_serpentine_rcpt_Srh"/>
</dbReference>
<evidence type="ECO:0000313" key="2">
    <source>
        <dbReference type="EMBL" id="EFO95498.1"/>
    </source>
</evidence>
<dbReference type="GeneID" id="9819505"/>
<dbReference type="OrthoDB" id="5819469at2759"/>
<gene>
    <name evidence="2" type="ORF">CRE_09103</name>
</gene>
<evidence type="ECO:0000256" key="1">
    <source>
        <dbReference type="SAM" id="Phobius"/>
    </source>
</evidence>
<dbReference type="KEGG" id="crq:GCK72_019849"/>
<dbReference type="Pfam" id="PF10318">
    <property type="entry name" value="7TM_GPCR_Srh"/>
    <property type="match status" value="1"/>
</dbReference>
<dbReference type="eggNOG" id="ENOG502THFX">
    <property type="taxonomic scope" value="Eukaryota"/>
</dbReference>
<dbReference type="PANTHER" id="PTHR47405">
    <property type="entry name" value="SERPENTINE RECEPTOR, CLASS H-RELATED"/>
    <property type="match status" value="1"/>
</dbReference>
<dbReference type="Proteomes" id="UP000008281">
    <property type="component" value="Unassembled WGS sequence"/>
</dbReference>
<dbReference type="EMBL" id="DS268409">
    <property type="protein sequence ID" value="EFO95498.1"/>
    <property type="molecule type" value="Genomic_DNA"/>
</dbReference>
<keyword evidence="1" id="KW-1133">Transmembrane helix</keyword>
<dbReference type="AlphaFoldDB" id="E3LJA6"/>
<keyword evidence="1" id="KW-0472">Membrane</keyword>
<feature type="transmembrane region" description="Helical" evidence="1">
    <location>
        <begin position="133"/>
        <end position="153"/>
    </location>
</feature>
<dbReference type="CTD" id="9819505"/>
<organism evidence="3">
    <name type="scientific">Caenorhabditis remanei</name>
    <name type="common">Caenorhabditis vulgaris</name>
    <dbReference type="NCBI Taxonomy" id="31234"/>
    <lineage>
        <taxon>Eukaryota</taxon>
        <taxon>Metazoa</taxon>
        <taxon>Ecdysozoa</taxon>
        <taxon>Nematoda</taxon>
        <taxon>Chromadorea</taxon>
        <taxon>Rhabditida</taxon>
        <taxon>Rhabditina</taxon>
        <taxon>Rhabditomorpha</taxon>
        <taxon>Rhabditoidea</taxon>
        <taxon>Rhabditidae</taxon>
        <taxon>Peloderinae</taxon>
        <taxon>Caenorhabditis</taxon>
    </lineage>
</organism>
<name>E3LJA6_CAERE</name>
<proteinExistence type="predicted"/>
<dbReference type="InParanoid" id="E3LJA6"/>
<dbReference type="PANTHER" id="PTHR47405:SF4">
    <property type="entry name" value="SERPENTINE RECEPTOR, CLASS H"/>
    <property type="match status" value="1"/>
</dbReference>
<dbReference type="RefSeq" id="XP_003116602.2">
    <property type="nucleotide sequence ID" value="XM_003116554.2"/>
</dbReference>
<feature type="transmembrane region" description="Helical" evidence="1">
    <location>
        <begin position="255"/>
        <end position="284"/>
    </location>
</feature>
<keyword evidence="1" id="KW-0812">Transmembrane</keyword>
<feature type="transmembrane region" description="Helical" evidence="1">
    <location>
        <begin position="12"/>
        <end position="38"/>
    </location>
</feature>
<keyword evidence="3" id="KW-1185">Reference proteome</keyword>